<evidence type="ECO:0000256" key="2">
    <source>
        <dbReference type="ARBA" id="ARBA00022679"/>
    </source>
</evidence>
<evidence type="ECO:0000256" key="3">
    <source>
        <dbReference type="ARBA" id="ARBA00022777"/>
    </source>
</evidence>
<dbReference type="InterPro" id="IPR018484">
    <property type="entry name" value="FGGY_N"/>
</dbReference>
<dbReference type="InterPro" id="IPR000577">
    <property type="entry name" value="Carb_kinase_FGGY"/>
</dbReference>
<evidence type="ECO:0000313" key="6">
    <source>
        <dbReference type="EMBL" id="KSU86534.1"/>
    </source>
</evidence>
<gene>
    <name evidence="6" type="ORF">AS180_18145</name>
</gene>
<dbReference type="SUPFAM" id="SSF53067">
    <property type="entry name" value="Actin-like ATPase domain"/>
    <property type="match status" value="2"/>
</dbReference>
<dbReference type="PANTHER" id="PTHR43095">
    <property type="entry name" value="SUGAR KINASE"/>
    <property type="match status" value="1"/>
</dbReference>
<dbReference type="PANTHER" id="PTHR43095:SF5">
    <property type="entry name" value="XYLULOSE KINASE"/>
    <property type="match status" value="1"/>
</dbReference>
<comment type="caution">
    <text evidence="6">The sequence shown here is derived from an EMBL/GenBank/DDBJ whole genome shotgun (WGS) entry which is preliminary data.</text>
</comment>
<dbReference type="Pfam" id="PF02782">
    <property type="entry name" value="FGGY_C"/>
    <property type="match status" value="1"/>
</dbReference>
<dbReference type="RefSeq" id="WP_025910237.1">
    <property type="nucleotide sequence ID" value="NZ_KQ758694.1"/>
</dbReference>
<evidence type="ECO:0008006" key="8">
    <source>
        <dbReference type="Google" id="ProtNLM"/>
    </source>
</evidence>
<dbReference type="AlphaFoldDB" id="A0A0V8JHM4"/>
<dbReference type="EMBL" id="LNQP01000079">
    <property type="protein sequence ID" value="KSU86534.1"/>
    <property type="molecule type" value="Genomic_DNA"/>
</dbReference>
<evidence type="ECO:0000256" key="1">
    <source>
        <dbReference type="ARBA" id="ARBA00009156"/>
    </source>
</evidence>
<keyword evidence="2" id="KW-0808">Transferase</keyword>
<keyword evidence="3" id="KW-0418">Kinase</keyword>
<dbReference type="Proteomes" id="UP000053681">
    <property type="component" value="Unassembled WGS sequence"/>
</dbReference>
<dbReference type="Gene3D" id="3.30.420.40">
    <property type="match status" value="2"/>
</dbReference>
<dbReference type="CDD" id="cd07804">
    <property type="entry name" value="ASKHA_NBD_FGGY_RrXK-like"/>
    <property type="match status" value="1"/>
</dbReference>
<proteinExistence type="inferred from homology"/>
<evidence type="ECO:0000259" key="4">
    <source>
        <dbReference type="Pfam" id="PF00370"/>
    </source>
</evidence>
<dbReference type="InterPro" id="IPR018485">
    <property type="entry name" value="FGGY_C"/>
</dbReference>
<reference evidence="6 7" key="1">
    <citation type="submission" date="2015-11" db="EMBL/GenBank/DDBJ databases">
        <title>Bacillus caseinolyticus sp nov.</title>
        <authorList>
            <person name="Dastager S.G."/>
            <person name="Mawlankar R."/>
        </authorList>
    </citation>
    <scope>NUCLEOTIDE SEQUENCE [LARGE SCALE GENOMIC DNA]</scope>
    <source>
        <strain evidence="6 7">SGD-V-76</strain>
    </source>
</reference>
<dbReference type="PIRSF" id="PIRSF000538">
    <property type="entry name" value="GlpK"/>
    <property type="match status" value="1"/>
</dbReference>
<comment type="similarity">
    <text evidence="1">Belongs to the FGGY kinase family.</text>
</comment>
<accession>A0A0V8JHM4</accession>
<feature type="domain" description="Carbohydrate kinase FGGY C-terminal" evidence="5">
    <location>
        <begin position="261"/>
        <end position="452"/>
    </location>
</feature>
<evidence type="ECO:0000259" key="5">
    <source>
        <dbReference type="Pfam" id="PF02782"/>
    </source>
</evidence>
<sequence>MHYLLGTDIGTSGTKTILMDTEGNLIAQDLQEYDVLTPKPLWAEQWPEVWLQATKTSIRNTVQKSGIAAEKIKGIAISGLYGGSGIPLDENMEPVRPCMIWMDRRAEEETKWVLDNIGEKRLLEITHNGADPYYGYTKILWMKKHEPENWKKTKLFLPPNDYVIYKLTGKIAIDYSSAGNIGGIFDMNNRSWSKEMMEEMGIPLSMMPEKIVESTDIVGRLTKEAAVELGLSEGMPVIASGIDCGAANIGLGVFEPGVYAAAIGTSMCAALVSDKPVKGKDLIVWPYLYDAKRLSYYFAGGATAGAIVKWFRQTMCQFEVEVEKSGGKNAYDVLNEQAETIPVGSEGLIVLPYFMGERSPVWDSDAKGTIVGLSLAHTKAHIYRAFLEAVAFSLRDAMEATGENLGKSILLAGGVTKSKLWRQIFADVTGYPIVCPIHDVEANMGDVMLAGIGTGLLSYEDVKQWQVLDEKIMPNKKSHEKYNDYYKVYKSIYNNLKNDMRTLTRLSFENYEDPILQKTI</sequence>
<evidence type="ECO:0000313" key="7">
    <source>
        <dbReference type="Proteomes" id="UP000053681"/>
    </source>
</evidence>
<dbReference type="GO" id="GO:0016301">
    <property type="term" value="F:kinase activity"/>
    <property type="evidence" value="ECO:0007669"/>
    <property type="project" value="UniProtKB-KW"/>
</dbReference>
<organism evidence="6 7">
    <name type="scientific">Priestia veravalensis</name>
    <dbReference type="NCBI Taxonomy" id="1414648"/>
    <lineage>
        <taxon>Bacteria</taxon>
        <taxon>Bacillati</taxon>
        <taxon>Bacillota</taxon>
        <taxon>Bacilli</taxon>
        <taxon>Bacillales</taxon>
        <taxon>Bacillaceae</taxon>
        <taxon>Priestia</taxon>
    </lineage>
</organism>
<feature type="domain" description="Carbohydrate kinase FGGY N-terminal" evidence="4">
    <location>
        <begin position="3"/>
        <end position="250"/>
    </location>
</feature>
<dbReference type="GO" id="GO:0005975">
    <property type="term" value="P:carbohydrate metabolic process"/>
    <property type="evidence" value="ECO:0007669"/>
    <property type="project" value="InterPro"/>
</dbReference>
<keyword evidence="7" id="KW-1185">Reference proteome</keyword>
<dbReference type="InterPro" id="IPR050406">
    <property type="entry name" value="FGGY_Carb_Kinase"/>
</dbReference>
<name>A0A0V8JHM4_9BACI</name>
<protein>
    <recommendedName>
        <fullName evidence="8">Xylulokinase</fullName>
    </recommendedName>
</protein>
<dbReference type="InterPro" id="IPR043129">
    <property type="entry name" value="ATPase_NBD"/>
</dbReference>
<dbReference type="Pfam" id="PF00370">
    <property type="entry name" value="FGGY_N"/>
    <property type="match status" value="1"/>
</dbReference>